<dbReference type="AlphaFoldDB" id="A0AAW0E4F3"/>
<sequence length="95" mass="10757">MPTNTTAHEVLLEIVNDTDAPVWLSKGNVTTTLDRNECLAMVLTAGTTYHYTIGQHAQRTQIMIKSWQNIHEKASRFLNDELTRASPNCRSAEER</sequence>
<comment type="caution">
    <text evidence="1">The sequence shown here is derived from an EMBL/GenBank/DDBJ whole genome shotgun (WGS) entry which is preliminary data.</text>
</comment>
<reference evidence="1 2" key="1">
    <citation type="submission" date="2024-01" db="EMBL/GenBank/DDBJ databases">
        <title>A draft genome for a cacao thread blight-causing isolate of Paramarasmius palmivorus.</title>
        <authorList>
            <person name="Baruah I.K."/>
            <person name="Bukari Y."/>
            <person name="Amoako-Attah I."/>
            <person name="Meinhardt L.W."/>
            <person name="Bailey B.A."/>
            <person name="Cohen S.P."/>
        </authorList>
    </citation>
    <scope>NUCLEOTIDE SEQUENCE [LARGE SCALE GENOMIC DNA]</scope>
    <source>
        <strain evidence="1 2">GH-12</strain>
    </source>
</reference>
<proteinExistence type="predicted"/>
<evidence type="ECO:0000313" key="1">
    <source>
        <dbReference type="EMBL" id="KAK7058894.1"/>
    </source>
</evidence>
<evidence type="ECO:0000313" key="2">
    <source>
        <dbReference type="Proteomes" id="UP001383192"/>
    </source>
</evidence>
<name>A0AAW0E4F3_9AGAR</name>
<protein>
    <submittedName>
        <fullName evidence="1">Uncharacterized protein</fullName>
    </submittedName>
</protein>
<accession>A0AAW0E4F3</accession>
<keyword evidence="2" id="KW-1185">Reference proteome</keyword>
<dbReference type="EMBL" id="JAYKXP010000004">
    <property type="protein sequence ID" value="KAK7058894.1"/>
    <property type="molecule type" value="Genomic_DNA"/>
</dbReference>
<dbReference type="Proteomes" id="UP001383192">
    <property type="component" value="Unassembled WGS sequence"/>
</dbReference>
<gene>
    <name evidence="1" type="ORF">VNI00_001518</name>
</gene>
<organism evidence="1 2">
    <name type="scientific">Paramarasmius palmivorus</name>
    <dbReference type="NCBI Taxonomy" id="297713"/>
    <lineage>
        <taxon>Eukaryota</taxon>
        <taxon>Fungi</taxon>
        <taxon>Dikarya</taxon>
        <taxon>Basidiomycota</taxon>
        <taxon>Agaricomycotina</taxon>
        <taxon>Agaricomycetes</taxon>
        <taxon>Agaricomycetidae</taxon>
        <taxon>Agaricales</taxon>
        <taxon>Marasmiineae</taxon>
        <taxon>Marasmiaceae</taxon>
        <taxon>Paramarasmius</taxon>
    </lineage>
</organism>